<dbReference type="Pfam" id="PF14257">
    <property type="entry name" value="DUF4349"/>
    <property type="match status" value="1"/>
</dbReference>
<evidence type="ECO:0000256" key="2">
    <source>
        <dbReference type="SAM" id="MobiDB-lite"/>
    </source>
</evidence>
<feature type="region of interest" description="Disordered" evidence="2">
    <location>
        <begin position="50"/>
        <end position="88"/>
    </location>
</feature>
<feature type="compositionally biased region" description="Basic and acidic residues" evidence="2">
    <location>
        <begin position="333"/>
        <end position="351"/>
    </location>
</feature>
<feature type="transmembrane region" description="Helical" evidence="3">
    <location>
        <begin position="288"/>
        <end position="309"/>
    </location>
</feature>
<sequence>MKKIRLPKTRKARVLYGIGGSLLILILLVIAINTINHLSRGRTIQSTVLPSSIQTDSSTGKPTLTNTNGKNAMPPSKEQTDTSSTTTPQQLIKSLNVSMEFQDPTKTAKELEHWIMQTDPKASSEGIQYQRSYTSAYVITMTFSVQANIYPQVRAYLTDYAKQHQGQLLSLQEAIQDVTDSTIDLKSRIKNLEVERDRLNTLMKQATEMADILAIEEKLSTVETDIERYQTQLDSLSKQTTMYPVTITLSPLNTTVPTTPDTPSWNIGEVFAEAWSASLEFAQTLISIVIWLLAFSIYLIPLALIVWLIRMFQKKRVQTIAPKIATTAPVEPHTFEPAEPDNEKQPAELTK</sequence>
<protein>
    <submittedName>
        <fullName evidence="5">Uncharacterized protein DUF4349</fullName>
    </submittedName>
</protein>
<comment type="caution">
    <text evidence="5">The sequence shown here is derived from an EMBL/GenBank/DDBJ whole genome shotgun (WGS) entry which is preliminary data.</text>
</comment>
<proteinExistence type="predicted"/>
<keyword evidence="6" id="KW-1185">Reference proteome</keyword>
<organism evidence="5 6">
    <name type="scientific">Thermosporothrix hazakensis</name>
    <dbReference type="NCBI Taxonomy" id="644383"/>
    <lineage>
        <taxon>Bacteria</taxon>
        <taxon>Bacillati</taxon>
        <taxon>Chloroflexota</taxon>
        <taxon>Ktedonobacteria</taxon>
        <taxon>Ktedonobacterales</taxon>
        <taxon>Thermosporotrichaceae</taxon>
        <taxon>Thermosporothrix</taxon>
    </lineage>
</organism>
<dbReference type="RefSeq" id="WP_111321638.1">
    <property type="nucleotide sequence ID" value="NZ_BIFX01000001.1"/>
</dbReference>
<gene>
    <name evidence="5" type="ORF">EI42_02138</name>
</gene>
<keyword evidence="3" id="KW-1133">Transmembrane helix</keyword>
<reference evidence="5 6" key="1">
    <citation type="submission" date="2018-06" db="EMBL/GenBank/DDBJ databases">
        <title>Genomic Encyclopedia of Archaeal and Bacterial Type Strains, Phase II (KMG-II): from individual species to whole genera.</title>
        <authorList>
            <person name="Goeker M."/>
        </authorList>
    </citation>
    <scope>NUCLEOTIDE SEQUENCE [LARGE SCALE GENOMIC DNA]</scope>
    <source>
        <strain evidence="5 6">ATCC BAA-1881</strain>
    </source>
</reference>
<evidence type="ECO:0000256" key="1">
    <source>
        <dbReference type="SAM" id="Coils"/>
    </source>
</evidence>
<evidence type="ECO:0000313" key="5">
    <source>
        <dbReference type="EMBL" id="PZW32111.1"/>
    </source>
</evidence>
<name>A0A326U8P0_THEHA</name>
<keyword evidence="3" id="KW-0472">Membrane</keyword>
<dbReference type="Proteomes" id="UP000248806">
    <property type="component" value="Unassembled WGS sequence"/>
</dbReference>
<evidence type="ECO:0000259" key="4">
    <source>
        <dbReference type="Pfam" id="PF14257"/>
    </source>
</evidence>
<keyword evidence="3" id="KW-0812">Transmembrane</keyword>
<feature type="region of interest" description="Disordered" evidence="2">
    <location>
        <begin position="330"/>
        <end position="351"/>
    </location>
</feature>
<feature type="transmembrane region" description="Helical" evidence="3">
    <location>
        <begin position="12"/>
        <end position="32"/>
    </location>
</feature>
<keyword evidence="1" id="KW-0175">Coiled coil</keyword>
<feature type="domain" description="DUF4349" evidence="4">
    <location>
        <begin position="89"/>
        <end position="307"/>
    </location>
</feature>
<feature type="coiled-coil region" evidence="1">
    <location>
        <begin position="189"/>
        <end position="239"/>
    </location>
</feature>
<feature type="compositionally biased region" description="Polar residues" evidence="2">
    <location>
        <begin position="50"/>
        <end position="70"/>
    </location>
</feature>
<evidence type="ECO:0000256" key="3">
    <source>
        <dbReference type="SAM" id="Phobius"/>
    </source>
</evidence>
<accession>A0A326U8P0</accession>
<dbReference type="EMBL" id="QKUF01000005">
    <property type="protein sequence ID" value="PZW32111.1"/>
    <property type="molecule type" value="Genomic_DNA"/>
</dbReference>
<evidence type="ECO:0000313" key="6">
    <source>
        <dbReference type="Proteomes" id="UP000248806"/>
    </source>
</evidence>
<dbReference type="OrthoDB" id="9808253at2"/>
<dbReference type="InterPro" id="IPR025645">
    <property type="entry name" value="DUF4349"/>
</dbReference>
<dbReference type="AlphaFoldDB" id="A0A326U8P0"/>